<protein>
    <submittedName>
        <fullName evidence="1">Uncharacterized protein</fullName>
    </submittedName>
</protein>
<evidence type="ECO:0000313" key="2">
    <source>
        <dbReference type="Proteomes" id="UP000214646"/>
    </source>
</evidence>
<reference evidence="2" key="1">
    <citation type="submission" date="2017-06" db="EMBL/GenBank/DDBJ databases">
        <title>Genome analysis of Fimbriiglobus ruber SP5, the first member of the order Planctomycetales with confirmed chitinolytic capability.</title>
        <authorList>
            <person name="Ravin N.V."/>
            <person name="Rakitin A.L."/>
            <person name="Ivanova A.A."/>
            <person name="Beletsky A.V."/>
            <person name="Kulichevskaya I.S."/>
            <person name="Mardanov A.V."/>
            <person name="Dedysh S.N."/>
        </authorList>
    </citation>
    <scope>NUCLEOTIDE SEQUENCE [LARGE SCALE GENOMIC DNA]</scope>
    <source>
        <strain evidence="2">SP5</strain>
    </source>
</reference>
<proteinExistence type="predicted"/>
<organism evidence="1 2">
    <name type="scientific">Fimbriiglobus ruber</name>
    <dbReference type="NCBI Taxonomy" id="1908690"/>
    <lineage>
        <taxon>Bacteria</taxon>
        <taxon>Pseudomonadati</taxon>
        <taxon>Planctomycetota</taxon>
        <taxon>Planctomycetia</taxon>
        <taxon>Gemmatales</taxon>
        <taxon>Gemmataceae</taxon>
        <taxon>Fimbriiglobus</taxon>
    </lineage>
</organism>
<accession>A0A225DFX4</accession>
<evidence type="ECO:0000313" key="1">
    <source>
        <dbReference type="EMBL" id="OWK37408.1"/>
    </source>
</evidence>
<dbReference type="AlphaFoldDB" id="A0A225DFX4"/>
<dbReference type="EMBL" id="NIDE01000014">
    <property type="protein sequence ID" value="OWK37408.1"/>
    <property type="molecule type" value="Genomic_DNA"/>
</dbReference>
<comment type="caution">
    <text evidence="1">The sequence shown here is derived from an EMBL/GenBank/DDBJ whole genome shotgun (WGS) entry which is preliminary data.</text>
</comment>
<sequence length="139" mass="15946">MQAFFATVYGNLPSQFARPADRDRWRLIEEHPTVVMMGDIVTLRNFLVDIGTGTQPENGLLKFQMKIDDAWGVWHALEALIKIYGTPEGPTILSSLMLLLPRQLKPRKTARRFRQLLEGDVADALRREFESFLNAHHTN</sequence>
<keyword evidence="2" id="KW-1185">Reference proteome</keyword>
<gene>
    <name evidence="1" type="ORF">FRUB_06528</name>
</gene>
<dbReference type="Proteomes" id="UP000214646">
    <property type="component" value="Unassembled WGS sequence"/>
</dbReference>
<name>A0A225DFX4_9BACT</name>